<keyword evidence="2" id="KW-1185">Reference proteome</keyword>
<evidence type="ECO:0000313" key="2">
    <source>
        <dbReference type="Proteomes" id="UP001218188"/>
    </source>
</evidence>
<name>A0AAD6SD38_9AGAR</name>
<evidence type="ECO:0000313" key="1">
    <source>
        <dbReference type="EMBL" id="KAJ7024431.1"/>
    </source>
</evidence>
<dbReference type="AlphaFoldDB" id="A0AAD6SD38"/>
<reference evidence="1" key="1">
    <citation type="submission" date="2023-03" db="EMBL/GenBank/DDBJ databases">
        <title>Massive genome expansion in bonnet fungi (Mycena s.s.) driven by repeated elements and novel gene families across ecological guilds.</title>
        <authorList>
            <consortium name="Lawrence Berkeley National Laboratory"/>
            <person name="Harder C.B."/>
            <person name="Miyauchi S."/>
            <person name="Viragh M."/>
            <person name="Kuo A."/>
            <person name="Thoen E."/>
            <person name="Andreopoulos B."/>
            <person name="Lu D."/>
            <person name="Skrede I."/>
            <person name="Drula E."/>
            <person name="Henrissat B."/>
            <person name="Morin E."/>
            <person name="Kohler A."/>
            <person name="Barry K."/>
            <person name="LaButti K."/>
            <person name="Morin E."/>
            <person name="Salamov A."/>
            <person name="Lipzen A."/>
            <person name="Mereny Z."/>
            <person name="Hegedus B."/>
            <person name="Baldrian P."/>
            <person name="Stursova M."/>
            <person name="Weitz H."/>
            <person name="Taylor A."/>
            <person name="Grigoriev I.V."/>
            <person name="Nagy L.G."/>
            <person name="Martin F."/>
            <person name="Kauserud H."/>
        </authorList>
    </citation>
    <scope>NUCLEOTIDE SEQUENCE</scope>
    <source>
        <strain evidence="1">CBHHK200</strain>
    </source>
</reference>
<accession>A0AAD6SD38</accession>
<dbReference type="Proteomes" id="UP001218188">
    <property type="component" value="Unassembled WGS sequence"/>
</dbReference>
<organism evidence="1 2">
    <name type="scientific">Mycena alexandri</name>
    <dbReference type="NCBI Taxonomy" id="1745969"/>
    <lineage>
        <taxon>Eukaryota</taxon>
        <taxon>Fungi</taxon>
        <taxon>Dikarya</taxon>
        <taxon>Basidiomycota</taxon>
        <taxon>Agaricomycotina</taxon>
        <taxon>Agaricomycetes</taxon>
        <taxon>Agaricomycetidae</taxon>
        <taxon>Agaricales</taxon>
        <taxon>Marasmiineae</taxon>
        <taxon>Mycenaceae</taxon>
        <taxon>Mycena</taxon>
    </lineage>
</organism>
<comment type="caution">
    <text evidence="1">The sequence shown here is derived from an EMBL/GenBank/DDBJ whole genome shotgun (WGS) entry which is preliminary data.</text>
</comment>
<protein>
    <submittedName>
        <fullName evidence="1">Uncharacterized protein</fullName>
    </submittedName>
</protein>
<gene>
    <name evidence="1" type="ORF">C8F04DRAFT_1192401</name>
</gene>
<proteinExistence type="predicted"/>
<sequence>MCRGPLQRHYYSTRLQERPEGNAAKTGREQVWNTENWRFEFIQGANSGPETVPQWLLWEYIKVSVTVQIVPGAAGEFGAVTSMFKPAIPPSSLLYWVGKKGEIILQGLKIAPAEFYVHWVSGMQQNGALFQLGTHSCAYLARNIWKDLN</sequence>
<dbReference type="EMBL" id="JARJCM010000170">
    <property type="protein sequence ID" value="KAJ7024431.1"/>
    <property type="molecule type" value="Genomic_DNA"/>
</dbReference>